<proteinExistence type="predicted"/>
<dbReference type="Proteomes" id="UP000095286">
    <property type="component" value="Unplaced"/>
</dbReference>
<reference evidence="2" key="1">
    <citation type="submission" date="2016-11" db="UniProtKB">
        <authorList>
            <consortium name="WormBaseParasite"/>
        </authorList>
    </citation>
    <scope>IDENTIFICATION</scope>
    <source>
        <strain evidence="2">KR3021</strain>
    </source>
</reference>
<dbReference type="WBParaSite" id="RSKR_0001091300.1">
    <property type="protein sequence ID" value="RSKR_0001091300.1"/>
    <property type="gene ID" value="RSKR_0001091300"/>
</dbReference>
<evidence type="ECO:0000313" key="1">
    <source>
        <dbReference type="Proteomes" id="UP000095286"/>
    </source>
</evidence>
<sequence length="1284" mass="144543">MAFFILLWWCLERKAKLELRSTERKGLYIASVICDINEVPVSCIRDFTEVLSKDPNAGKSFTCVVERPASIETLGIIRRKMYDFDTYEIENSKADLQLLVNKHFKFLDTNKKKVDSRKGLLKKVIPSKVKSDPKKIAKSAILKMDENASKQKPTSKNVVQFKSDNVITEVASSCQNEAFLMTSNIVHTSLQNGIPNKKKIVIDYSSPNVAKAFHIGNLRSTLIGNFVSNINKAAGNDVVGLNYIGDWGTQFGILLQPFLNEHGIVKHFESLTKKDKMKYMTDLYVEYTKLCKEDPEIKEKAKETFKNLELYFSGDTQIVNDNLRAQIKLFERIRYASIDYLEEFYTKLNVTFDVWTGESNIISEAHKVTNEIIGKGLTEVTADGLTIVRRKNSKEFATIRKSDGASLYLTRDIASILNREKLYEADEYLYVVDRAQLGHFNSVKDVVVQYGRPDLAAKVKHLAFGRVRGLSTRLGKSTSVDDILEKGTQLSLQFLKESPTIKVDNDLELCTIAEELAISTIKINEYQRKVTSDVLAILRVLILVFGLSIVLFKKDHTDVMEKLRHAFFCIAILFCSYSPTKVLFLAEVNEIYSVGAYITIAANFIFSVIAYQIWKKYYCPKENPTDYENVSNVSDGTDYDNIEKEKETGIIIMRLLQFVQREWLWHASGFFWLAIYSLTRIFIPYYTGKVIAALTTTGYDPLVEAVKLMTAISLVSSIAAGLRGGSFELAGARCARIIRNDLFSSLVTQEVGFYDVHKTGEIVSRLAADTQTMADTIPLNLNVFLRNTIMIVGSMIFMMNLSWKLSLITFIVVPIIFVITKIFGSYYDYLSEEVQDCVASSNDVAEEVISTMRTVRSFACEEFEARRYFSKLTDTLDITRKKAYAYLAFIWASELFQTLIVVAVLWYGGHLVLTKRLDGELLVSFLLYQVQLADNLRQVGEVLTALMQSVGASRKVFSYIDRQPHILTDGTYKCDKINGEIKFDRVDFSYPSRPDLPVLKNVSFTINPGQTVALVGPSGSGKSSIIALLEHFYQPQSGKILLDSVPIDEYDHHFIRNKMTLVSQDPVLFNRSIINENITYGLNNIPESDIVAAAKMANAHEFIVALKDHYKTAVGERGSSVSGGQKSRIAIARSLVREPAVLLLDEITSALDSQSEQLVQEAIYKNLKNHTVVMIAHRLSTVVACDKIIVINKGRVHEQGNHAELMAKEDGIYRQLVNRQTIGHVEENPPIPAAFNRRLGMGGPPSIRDDDVGSNYGMHMAMSPRNMAANLFASSFTNSSVHSK</sequence>
<organism evidence="1 2">
    <name type="scientific">Rhabditophanes sp. KR3021</name>
    <dbReference type="NCBI Taxonomy" id="114890"/>
    <lineage>
        <taxon>Eukaryota</taxon>
        <taxon>Metazoa</taxon>
        <taxon>Ecdysozoa</taxon>
        <taxon>Nematoda</taxon>
        <taxon>Chromadorea</taxon>
        <taxon>Rhabditida</taxon>
        <taxon>Tylenchina</taxon>
        <taxon>Panagrolaimomorpha</taxon>
        <taxon>Strongyloidoidea</taxon>
        <taxon>Alloionematidae</taxon>
        <taxon>Rhabditophanes</taxon>
    </lineage>
</organism>
<name>A0AC35UGF0_9BILA</name>
<protein>
    <submittedName>
        <fullName evidence="2">Arginyl-tRNA synthetase</fullName>
    </submittedName>
</protein>
<accession>A0AC35UGF0</accession>
<evidence type="ECO:0000313" key="2">
    <source>
        <dbReference type="WBParaSite" id="RSKR_0001091300.1"/>
    </source>
</evidence>